<keyword evidence="8" id="KW-1185">Reference proteome</keyword>
<evidence type="ECO:0000256" key="4">
    <source>
        <dbReference type="ARBA" id="ARBA00022989"/>
    </source>
</evidence>
<feature type="transmembrane region" description="Helical" evidence="6">
    <location>
        <begin position="168"/>
        <end position="188"/>
    </location>
</feature>
<evidence type="ECO:0000256" key="1">
    <source>
        <dbReference type="ARBA" id="ARBA00004651"/>
    </source>
</evidence>
<keyword evidence="4 6" id="KW-1133">Transmembrane helix</keyword>
<feature type="transmembrane region" description="Helical" evidence="6">
    <location>
        <begin position="208"/>
        <end position="233"/>
    </location>
</feature>
<dbReference type="AlphaFoldDB" id="A0A2M9Y4Y3"/>
<name>A0A2M9Y4Y3_9LEPT</name>
<keyword evidence="5 6" id="KW-0472">Membrane</keyword>
<gene>
    <name evidence="7" type="ORF">EHQ30_08220</name>
</gene>
<feature type="transmembrane region" description="Helical" evidence="6">
    <location>
        <begin position="133"/>
        <end position="156"/>
    </location>
</feature>
<keyword evidence="2" id="KW-1003">Cell membrane</keyword>
<dbReference type="PANTHER" id="PTHR30294:SF29">
    <property type="entry name" value="MULTIDRUG ABC TRANSPORTER PERMEASE YBHS-RELATED"/>
    <property type="match status" value="1"/>
</dbReference>
<dbReference type="OrthoDB" id="340500at2"/>
<sequence length="243" mass="27303">MNWQTAVWIYKKELRLFFGTYMGPLVLGGTAFLNALFVMILNFNGTANYEIATYITFISFMTTILIAMVIISMGSIVEERNKGTLELLFTSPVTDLEIVFGKFLFGVTVCGIITIFINGLFPLLLYSFWKAPFYMVASGSVGVFLLGVFTFTIGMFGSSLGKNQMISLLISVLIILTLWVVGYFSHLFQATTRKVLFHLHIFSHFAAFAKGVVPLTGIVFFLSGTFLFLYLTVKVLESRRWRG</sequence>
<reference evidence="7" key="1">
    <citation type="journal article" date="2019" name="PLoS Negl. Trop. Dis.">
        <title>Revisiting the worldwide diversity of Leptospira species in the environment.</title>
        <authorList>
            <person name="Vincent A.T."/>
            <person name="Schiettekatte O."/>
            <person name="Bourhy P."/>
            <person name="Veyrier F.J."/>
            <person name="Picardeau M."/>
        </authorList>
    </citation>
    <scope>NUCLEOTIDE SEQUENCE [LARGE SCALE GENOMIC DNA]</scope>
    <source>
        <strain evidence="7">201800277</strain>
    </source>
</reference>
<accession>A0A2M9Y4Y3</accession>
<dbReference type="EMBL" id="RQFP01000001">
    <property type="protein sequence ID" value="TGK96570.1"/>
    <property type="molecule type" value="Genomic_DNA"/>
</dbReference>
<feature type="transmembrane region" description="Helical" evidence="6">
    <location>
        <begin position="21"/>
        <end position="45"/>
    </location>
</feature>
<evidence type="ECO:0000256" key="3">
    <source>
        <dbReference type="ARBA" id="ARBA00022692"/>
    </source>
</evidence>
<comment type="caution">
    <text evidence="7">The sequence shown here is derived from an EMBL/GenBank/DDBJ whole genome shotgun (WGS) entry which is preliminary data.</text>
</comment>
<evidence type="ECO:0000313" key="8">
    <source>
        <dbReference type="Proteomes" id="UP000297891"/>
    </source>
</evidence>
<protein>
    <submittedName>
        <fullName evidence="7">ABC transporter permease</fullName>
    </submittedName>
</protein>
<dbReference type="GO" id="GO:0140359">
    <property type="term" value="F:ABC-type transporter activity"/>
    <property type="evidence" value="ECO:0007669"/>
    <property type="project" value="InterPro"/>
</dbReference>
<keyword evidence="3 6" id="KW-0812">Transmembrane</keyword>
<evidence type="ECO:0000256" key="6">
    <source>
        <dbReference type="SAM" id="Phobius"/>
    </source>
</evidence>
<dbReference type="RefSeq" id="WP_004786382.1">
    <property type="nucleotide sequence ID" value="NZ_NPDQ01000002.1"/>
</dbReference>
<evidence type="ECO:0000256" key="2">
    <source>
        <dbReference type="ARBA" id="ARBA00022475"/>
    </source>
</evidence>
<dbReference type="GO" id="GO:0005886">
    <property type="term" value="C:plasma membrane"/>
    <property type="evidence" value="ECO:0007669"/>
    <property type="project" value="UniProtKB-SubCell"/>
</dbReference>
<feature type="transmembrane region" description="Helical" evidence="6">
    <location>
        <begin position="51"/>
        <end position="77"/>
    </location>
</feature>
<comment type="subcellular location">
    <subcellularLocation>
        <location evidence="1">Cell membrane</location>
        <topology evidence="1">Multi-pass membrane protein</topology>
    </subcellularLocation>
</comment>
<organism evidence="7 8">
    <name type="scientific">Leptospira brenneri</name>
    <dbReference type="NCBI Taxonomy" id="2023182"/>
    <lineage>
        <taxon>Bacteria</taxon>
        <taxon>Pseudomonadati</taxon>
        <taxon>Spirochaetota</taxon>
        <taxon>Spirochaetia</taxon>
        <taxon>Leptospirales</taxon>
        <taxon>Leptospiraceae</taxon>
        <taxon>Leptospira</taxon>
    </lineage>
</organism>
<dbReference type="Proteomes" id="UP000297891">
    <property type="component" value="Unassembled WGS sequence"/>
</dbReference>
<dbReference type="Pfam" id="PF12679">
    <property type="entry name" value="ABC2_membrane_2"/>
    <property type="match status" value="1"/>
</dbReference>
<dbReference type="GeneID" id="79827049"/>
<evidence type="ECO:0000256" key="5">
    <source>
        <dbReference type="ARBA" id="ARBA00023136"/>
    </source>
</evidence>
<dbReference type="PANTHER" id="PTHR30294">
    <property type="entry name" value="MEMBRANE COMPONENT OF ABC TRANSPORTER YHHJ-RELATED"/>
    <property type="match status" value="1"/>
</dbReference>
<proteinExistence type="predicted"/>
<evidence type="ECO:0000313" key="7">
    <source>
        <dbReference type="EMBL" id="TGK96570.1"/>
    </source>
</evidence>
<feature type="transmembrane region" description="Helical" evidence="6">
    <location>
        <begin position="98"/>
        <end position="121"/>
    </location>
</feature>
<dbReference type="InterPro" id="IPR051449">
    <property type="entry name" value="ABC-2_transporter_component"/>
</dbReference>